<name>A0AB33K704_9ACTN</name>
<accession>A0AB33K704</accession>
<evidence type="ECO:0000256" key="2">
    <source>
        <dbReference type="SAM" id="Phobius"/>
    </source>
</evidence>
<proteinExistence type="predicted"/>
<feature type="region of interest" description="Disordered" evidence="1">
    <location>
        <begin position="193"/>
        <end position="244"/>
    </location>
</feature>
<reference evidence="3" key="1">
    <citation type="submission" date="2024-07" db="EMBL/GenBank/DDBJ databases">
        <title>Complete genome sequences of cellulolytic bacteria, Kitasatospora sp. CMC57 and Streptomyces sp. CMC78, isolated from Japanese agricultural soil.</title>
        <authorList>
            <person name="Hashimoto T."/>
            <person name="Ito M."/>
            <person name="Iwamoto M."/>
            <person name="Fukahori D."/>
            <person name="Shoda T."/>
            <person name="Sakoda M."/>
            <person name="Morohoshi T."/>
            <person name="Mitsuboshi M."/>
            <person name="Nishizawa T."/>
        </authorList>
    </citation>
    <scope>NUCLEOTIDE SEQUENCE</scope>
    <source>
        <strain evidence="3">CMC57</strain>
    </source>
</reference>
<dbReference type="AlphaFoldDB" id="A0AB33K704"/>
<dbReference type="EMBL" id="AP035881">
    <property type="protein sequence ID" value="BFP48262.1"/>
    <property type="molecule type" value="Genomic_DNA"/>
</dbReference>
<keyword evidence="2" id="KW-0812">Transmembrane</keyword>
<protein>
    <submittedName>
        <fullName evidence="3">Uncharacterized protein</fullName>
    </submittedName>
</protein>
<organism evidence="3">
    <name type="scientific">Kitasatospora sp. CMC57</name>
    <dbReference type="NCBI Taxonomy" id="3231513"/>
    <lineage>
        <taxon>Bacteria</taxon>
        <taxon>Bacillati</taxon>
        <taxon>Actinomycetota</taxon>
        <taxon>Actinomycetes</taxon>
        <taxon>Kitasatosporales</taxon>
        <taxon>Streptomycetaceae</taxon>
        <taxon>Kitasatospora</taxon>
    </lineage>
</organism>
<dbReference type="RefSeq" id="WP_407990507.1">
    <property type="nucleotide sequence ID" value="NZ_AP035881.2"/>
</dbReference>
<feature type="compositionally biased region" description="Low complexity" evidence="1">
    <location>
        <begin position="129"/>
        <end position="142"/>
    </location>
</feature>
<feature type="compositionally biased region" description="Pro residues" evidence="1">
    <location>
        <begin position="92"/>
        <end position="115"/>
    </location>
</feature>
<sequence>MTEQDNTAPAVWDPTARGGAGGWVRPAANRPAAPAQQQQQPQPPREDPGTEIFPLAPPQPPQQGYQPPQPGAVGDHGPPLGARPYLPQPGQAAPPPPFSPPPTGYGFPPTAPPGGFPGGFAGPQPPQFQQPQPQQQTGSFPGYQQQAPQHPYPEYEELPQHEPRRRVPLLVAIGVVLLVVVGVGVAWAVRNDEPSGQAAPGPAVSSGAPQAAPAQSTPAAPPSAGTSPSPSAGSSNGPQAAAQAKALDELLTRGEGAKAPIGNAVAKVNSCPGKPEIAGAVEVFETGATQRDQLVAELAKLDFADLPAGAEAVALLKTAWQTSGDIDRAYAAWARTVGSQGCSNGSAPGGADLKRANELNPQATQAKKDFVAKWNSLASTFGLTARTWDRI</sequence>
<keyword evidence="2" id="KW-1133">Transmembrane helix</keyword>
<evidence type="ECO:0000313" key="3">
    <source>
        <dbReference type="EMBL" id="BFP48262.1"/>
    </source>
</evidence>
<feature type="transmembrane region" description="Helical" evidence="2">
    <location>
        <begin position="167"/>
        <end position="189"/>
    </location>
</feature>
<keyword evidence="2" id="KW-0472">Membrane</keyword>
<feature type="compositionally biased region" description="Low complexity" evidence="1">
    <location>
        <begin position="25"/>
        <end position="40"/>
    </location>
</feature>
<evidence type="ECO:0000256" key="1">
    <source>
        <dbReference type="SAM" id="MobiDB-lite"/>
    </source>
</evidence>
<gene>
    <name evidence="3" type="ORF">KCMC57_46300</name>
</gene>
<feature type="region of interest" description="Disordered" evidence="1">
    <location>
        <begin position="1"/>
        <end position="159"/>
    </location>
</feature>